<dbReference type="PANTHER" id="PTHR43643:SF3">
    <property type="entry name" value="HISTIDINOL-PHOSPHATE AMINOTRANSFERASE"/>
    <property type="match status" value="1"/>
</dbReference>
<evidence type="ECO:0000256" key="5">
    <source>
        <dbReference type="ARBA" id="ARBA00022898"/>
    </source>
</evidence>
<evidence type="ECO:0000259" key="8">
    <source>
        <dbReference type="Pfam" id="PF00155"/>
    </source>
</evidence>
<evidence type="ECO:0000256" key="1">
    <source>
        <dbReference type="ARBA" id="ARBA00001933"/>
    </source>
</evidence>
<dbReference type="InterPro" id="IPR015422">
    <property type="entry name" value="PyrdxlP-dep_Trfase_small"/>
</dbReference>
<dbReference type="PROSITE" id="PS00599">
    <property type="entry name" value="AA_TRANSFER_CLASS_2"/>
    <property type="match status" value="1"/>
</dbReference>
<keyword evidence="10" id="KW-1185">Reference proteome</keyword>
<dbReference type="PANTHER" id="PTHR43643">
    <property type="entry name" value="HISTIDINOL-PHOSPHATE AMINOTRANSFERASE 2"/>
    <property type="match status" value="1"/>
</dbReference>
<dbReference type="SUPFAM" id="SSF53383">
    <property type="entry name" value="PLP-dependent transferases"/>
    <property type="match status" value="1"/>
</dbReference>
<comment type="cofactor">
    <cofactor evidence="1 7">
        <name>pyridoxal 5'-phosphate</name>
        <dbReference type="ChEBI" id="CHEBI:597326"/>
    </cofactor>
</comment>
<dbReference type="RefSeq" id="WP_175276475.1">
    <property type="nucleotide sequence ID" value="NZ_CP054836.1"/>
</dbReference>
<name>A0A6N1VH15_9HYPH</name>
<dbReference type="Gene3D" id="3.90.1150.10">
    <property type="entry name" value="Aspartate Aminotransferase, domain 1"/>
    <property type="match status" value="1"/>
</dbReference>
<dbReference type="InterPro" id="IPR015421">
    <property type="entry name" value="PyrdxlP-dep_Trfase_major"/>
</dbReference>
<evidence type="ECO:0000256" key="4">
    <source>
        <dbReference type="ARBA" id="ARBA00022679"/>
    </source>
</evidence>
<dbReference type="InterPro" id="IPR015424">
    <property type="entry name" value="PyrdxlP-dep_Trfase"/>
</dbReference>
<accession>A0A6N1VH15</accession>
<dbReference type="InterPro" id="IPR050106">
    <property type="entry name" value="HistidinolP_aminotransfase"/>
</dbReference>
<evidence type="ECO:0000313" key="9">
    <source>
        <dbReference type="EMBL" id="QKV18582.1"/>
    </source>
</evidence>
<dbReference type="EMBL" id="CP054836">
    <property type="protein sequence ID" value="QKV18582.1"/>
    <property type="molecule type" value="Genomic_DNA"/>
</dbReference>
<comment type="similarity">
    <text evidence="2">Belongs to the class-II pyridoxal-phosphate-dependent aminotransferase family. Histidinol-phosphate aminotransferase subfamily.</text>
</comment>
<reference evidence="9 10" key="1">
    <citation type="submission" date="2020-06" db="EMBL/GenBank/DDBJ databases">
        <title>Oricola thermophila sp. nov. isolated from a tidal sediments.</title>
        <authorList>
            <person name="Kwon K.K."/>
            <person name="Yang S.-H."/>
            <person name="Park M.-J."/>
        </authorList>
    </citation>
    <scope>NUCLEOTIDE SEQUENCE [LARGE SCALE GENOMIC DNA]</scope>
    <source>
        <strain evidence="9 10">MEBiC13590</strain>
    </source>
</reference>
<dbReference type="GO" id="GO:0008483">
    <property type="term" value="F:transaminase activity"/>
    <property type="evidence" value="ECO:0007669"/>
    <property type="project" value="UniProtKB-KW"/>
</dbReference>
<evidence type="ECO:0000313" key="10">
    <source>
        <dbReference type="Proteomes" id="UP000509367"/>
    </source>
</evidence>
<protein>
    <submittedName>
        <fullName evidence="9">Pyridoxal phosphate-dependent aminotransferase</fullName>
    </submittedName>
</protein>
<organism evidence="9 10">
    <name type="scientific">Oricola thermophila</name>
    <dbReference type="NCBI Taxonomy" id="2742145"/>
    <lineage>
        <taxon>Bacteria</taxon>
        <taxon>Pseudomonadati</taxon>
        <taxon>Pseudomonadota</taxon>
        <taxon>Alphaproteobacteria</taxon>
        <taxon>Hyphomicrobiales</taxon>
        <taxon>Ahrensiaceae</taxon>
        <taxon>Oricola</taxon>
    </lineage>
</organism>
<keyword evidence="5 7" id="KW-0663">Pyridoxal phosphate</keyword>
<evidence type="ECO:0000256" key="7">
    <source>
        <dbReference type="RuleBase" id="RU003693"/>
    </source>
</evidence>
<keyword evidence="4 9" id="KW-0808">Transferase</keyword>
<dbReference type="Proteomes" id="UP000509367">
    <property type="component" value="Chromosome"/>
</dbReference>
<dbReference type="Pfam" id="PF00155">
    <property type="entry name" value="Aminotran_1_2"/>
    <property type="match status" value="1"/>
</dbReference>
<proteinExistence type="inferred from homology"/>
<gene>
    <name evidence="9" type="ORF">HTY61_09030</name>
</gene>
<dbReference type="NCBIfam" id="NF006014">
    <property type="entry name" value="PRK08153.1"/>
    <property type="match status" value="1"/>
</dbReference>
<comment type="pathway">
    <text evidence="6">Amino-acid biosynthesis.</text>
</comment>
<evidence type="ECO:0000256" key="2">
    <source>
        <dbReference type="ARBA" id="ARBA00007970"/>
    </source>
</evidence>
<evidence type="ECO:0000256" key="6">
    <source>
        <dbReference type="ARBA" id="ARBA00029440"/>
    </source>
</evidence>
<dbReference type="AlphaFoldDB" id="A0A6N1VH15"/>
<dbReference type="CDD" id="cd00609">
    <property type="entry name" value="AAT_like"/>
    <property type="match status" value="1"/>
</dbReference>
<dbReference type="Gene3D" id="3.40.640.10">
    <property type="entry name" value="Type I PLP-dependent aspartate aminotransferase-like (Major domain)"/>
    <property type="match status" value="1"/>
</dbReference>
<feature type="domain" description="Aminotransferase class I/classII large" evidence="8">
    <location>
        <begin position="35"/>
        <end position="350"/>
    </location>
</feature>
<keyword evidence="3 9" id="KW-0032">Aminotransferase</keyword>
<evidence type="ECO:0000256" key="3">
    <source>
        <dbReference type="ARBA" id="ARBA00022576"/>
    </source>
</evidence>
<dbReference type="InterPro" id="IPR004839">
    <property type="entry name" value="Aminotransferase_I/II_large"/>
</dbReference>
<dbReference type="KEGG" id="orm:HTY61_09030"/>
<dbReference type="InterPro" id="IPR001917">
    <property type="entry name" value="Aminotrans_II_pyridoxalP_BS"/>
</dbReference>
<sequence length="366" mass="39226">MPKANPLVASLPATTPFVGPERLERENGRPFRARLGANECNFGCSPGAIAAMDKAARDEVWKYCDPEIHELRAALARHLGVSADEIVVGAGIDNLLGLTVRIFSDSGGAIVTSAGAYPTFNYHVAGYGRRLVTVPYCDDKEDLDALASAANRENAKIVYLSNPDNPMGTWWSGAAIEAFMDALPAETLLILDEAYGELAPESALPAIDTGRGNVLRMRTFSKAYGLAGLRVGYLFGPAELCAEYHKVRDHFGVNTMAQHAAIAALADRQWLAQVTMQVEAARKHIAAIGTANGLHPLPSATNFVTLDCGRDGEHATRILNELNARGVFIRKPGGPGIDRCIRVSCGLPHELDHFEAMLPEALKAAG</sequence>
<dbReference type="GO" id="GO:0030170">
    <property type="term" value="F:pyridoxal phosphate binding"/>
    <property type="evidence" value="ECO:0007669"/>
    <property type="project" value="InterPro"/>
</dbReference>